<dbReference type="GO" id="GO:0006048">
    <property type="term" value="P:UDP-N-acetylglucosamine biosynthetic process"/>
    <property type="evidence" value="ECO:0007669"/>
    <property type="project" value="TreeGrafter"/>
</dbReference>
<accession>A0A2V0PFK8</accession>
<dbReference type="InterPro" id="IPR029044">
    <property type="entry name" value="Nucleotide-diphossugar_trans"/>
</dbReference>
<feature type="region of interest" description="Disordered" evidence="3">
    <location>
        <begin position="1049"/>
        <end position="1069"/>
    </location>
</feature>
<keyword evidence="4" id="KW-0812">Transmembrane</keyword>
<protein>
    <submittedName>
        <fullName evidence="5">Uncharacterized protein</fullName>
    </submittedName>
</protein>
<evidence type="ECO:0000256" key="2">
    <source>
        <dbReference type="SAM" id="Coils"/>
    </source>
</evidence>
<feature type="compositionally biased region" description="Gly residues" evidence="3">
    <location>
        <begin position="1049"/>
        <end position="1064"/>
    </location>
</feature>
<feature type="region of interest" description="Disordered" evidence="3">
    <location>
        <begin position="393"/>
        <end position="424"/>
    </location>
</feature>
<proteinExistence type="inferred from homology"/>
<keyword evidence="4" id="KW-1133">Transmembrane helix</keyword>
<feature type="coiled-coil region" evidence="2">
    <location>
        <begin position="433"/>
        <end position="460"/>
    </location>
</feature>
<comment type="similarity">
    <text evidence="1">Belongs to the UDPGP type 1 family.</text>
</comment>
<dbReference type="Proteomes" id="UP000247498">
    <property type="component" value="Unassembled WGS sequence"/>
</dbReference>
<organism evidence="5 6">
    <name type="scientific">Raphidocelis subcapitata</name>
    <dbReference type="NCBI Taxonomy" id="307507"/>
    <lineage>
        <taxon>Eukaryota</taxon>
        <taxon>Viridiplantae</taxon>
        <taxon>Chlorophyta</taxon>
        <taxon>core chlorophytes</taxon>
        <taxon>Chlorophyceae</taxon>
        <taxon>CS clade</taxon>
        <taxon>Sphaeropleales</taxon>
        <taxon>Selenastraceae</taxon>
        <taxon>Raphidocelis</taxon>
    </lineage>
</organism>
<reference evidence="5 6" key="1">
    <citation type="journal article" date="2018" name="Sci. Rep.">
        <title>Raphidocelis subcapitata (=Pseudokirchneriella subcapitata) provides an insight into genome evolution and environmental adaptations in the Sphaeropleales.</title>
        <authorList>
            <person name="Suzuki S."/>
            <person name="Yamaguchi H."/>
            <person name="Nakajima N."/>
            <person name="Kawachi M."/>
        </authorList>
    </citation>
    <scope>NUCLEOTIDE SEQUENCE [LARGE SCALE GENOMIC DNA]</scope>
    <source>
        <strain evidence="5 6">NIES-35</strain>
    </source>
</reference>
<comment type="caution">
    <text evidence="5">The sequence shown here is derived from an EMBL/GenBank/DDBJ whole genome shotgun (WGS) entry which is preliminary data.</text>
</comment>
<dbReference type="GO" id="GO:0003977">
    <property type="term" value="F:UDP-N-acetylglucosamine diphosphorylase activity"/>
    <property type="evidence" value="ECO:0007669"/>
    <property type="project" value="TreeGrafter"/>
</dbReference>
<dbReference type="OrthoDB" id="532420at2759"/>
<name>A0A2V0PFK8_9CHLO</name>
<evidence type="ECO:0000256" key="4">
    <source>
        <dbReference type="SAM" id="Phobius"/>
    </source>
</evidence>
<evidence type="ECO:0000256" key="1">
    <source>
        <dbReference type="ARBA" id="ARBA00010401"/>
    </source>
</evidence>
<sequence>MALPYDLLFLGGFAYAGQRILGRWLRFSGESSRGREDSDFFATVEEALQKQSESGARPPGAGMGRGAAGSGQGHLWAEWGRLRPEQRARLLQEMLTVLRATGQLAAWRRLARARGAADWARLGPAQRGELVWAADSLDWGFVERVVSDAGAAPQGPLIWEVVSDALPQLSEEPLRRRRPRDAAGALRALAGAREAAVGRALHAGRGAAAAALADAARRLGVADAAERLRELRGLLQGTLGFGSGGRAVRGAELLELLAGVSLSPASFLGRQLKEAALQELEAEVDKAAAPQLAALARQQRPSDNGRSRLGAVEAAMRAQSEAAWSDPAVAAALLAMGCEAIGEALGVAGFGGSGFGATLLDDGDGGDGGGGATGAAGVAAAMADALAGLAEGARSNGGGARGSDSGASSDGHGGGGAANGANGVAAPPPAPAIVEAARLVEKLRREVDEAEAMLRANNSGGGGGAKRPEQLYHRAQARPIANGGPAHALPNGELSPRSLLAPCLQGLIALATDVARAPPPGAAAGGGGGGGGAVEALKRAAAPSSGGGGASPAGGRVAMANHLAEMRWDIASRLSLAAAAEAAERAAARDAARAAARAEIVARRGAAIEAYVAAASSGDAAAAAAAAAALAAEGLDPARPSAPIRRLAYAELRLRQVASSPLAQALPAAQSMLAALEADAADAAAAAGPGGGGGALELDDAGAVAAWQLRTLLDEISLIDAALGLSLGPGAPESLARIRAHLEAEAEAAAAAANGGGGGGGGGAGGGADASDDFWSAASTSSPMAAAAEQLLGGFGELDEERRDAVARCRELADALAEDPLVALGLPAASYAALRSLRAASASLRAGGGGEGGPDRGMAPLRSAAAPLVEAAAAAGAAAARAAAVRSGGAAAAAMAELQGVLSDVSGKLQALLAFEDATRAPALAAVRALKVAADAASVVPCSSGGVRVALEKTAAAEEQITRLAALLERMPCPSPTASPSKAHAAAVVDASEALSALRGAASELRGELGDYLGFAEAREAALAAMAAAAKAGEAAAAAAAGLGPGGGPGGAAAGGGPAGGGGRLEAAGVPADAEAAPELRAPPLSELAPELNAPLRVLADASPEEQAAWEAAGLAAVARGQVAAVLLATSLVPGSDAPRALAPAPGLPSRKCPLQLYAERLLRLQRLAARSAGGDGARPVPFVILTRPATHGAIVSALEARRWFGLAPRQVQLVCCHGATPRFDSDLRAVLSGPSTLATGDPGSADALLELRASGALSRLRGAGVRHVEINTVDDNLLWRPADPMLVGYMSEARAQAAAKVLEPSSLPRGALAAGPSPAAAALARAAARQAPAVGVYCFSAGALERLGAALERDPLACARLEPARGILKRGGSPAPSPAPAAGADGPLGALARARAAAAVASAVPRRVEGYALRRGIADVLRAGGVLPAGSVALLAVPRCEELATVHPRGPHWPAGPPEAAAARLLALHAAWIEAAGGAAAGPADAEVPPAASYAGEGLEHWAAGGAGAAGGARGLGAALPQRRRSARSARAMLAPLALAYLGSLGLAVSRAPRSAARR</sequence>
<feature type="transmembrane region" description="Helical" evidence="4">
    <location>
        <begin position="1531"/>
        <end position="1550"/>
    </location>
</feature>
<gene>
    <name evidence="5" type="ORF">Rsub_11301</name>
</gene>
<dbReference type="STRING" id="307507.A0A2V0PFK8"/>
<dbReference type="PANTHER" id="PTHR11952:SF2">
    <property type="entry name" value="LD24639P"/>
    <property type="match status" value="1"/>
</dbReference>
<feature type="region of interest" description="Disordered" evidence="3">
    <location>
        <begin position="48"/>
        <end position="69"/>
    </location>
</feature>
<dbReference type="EMBL" id="BDRX01000129">
    <property type="protein sequence ID" value="GBF98576.1"/>
    <property type="molecule type" value="Genomic_DNA"/>
</dbReference>
<dbReference type="SUPFAM" id="SSF53448">
    <property type="entry name" value="Nucleotide-diphospho-sugar transferases"/>
    <property type="match status" value="1"/>
</dbReference>
<dbReference type="InParanoid" id="A0A2V0PFK8"/>
<dbReference type="Gene3D" id="3.90.550.10">
    <property type="entry name" value="Spore Coat Polysaccharide Biosynthesis Protein SpsA, Chain A"/>
    <property type="match status" value="1"/>
</dbReference>
<evidence type="ECO:0000313" key="6">
    <source>
        <dbReference type="Proteomes" id="UP000247498"/>
    </source>
</evidence>
<keyword evidence="6" id="KW-1185">Reference proteome</keyword>
<evidence type="ECO:0000313" key="5">
    <source>
        <dbReference type="EMBL" id="GBF98576.1"/>
    </source>
</evidence>
<dbReference type="InterPro" id="IPR039741">
    <property type="entry name" value="UDP-sugar_pyrophosphorylase"/>
</dbReference>
<evidence type="ECO:0000256" key="3">
    <source>
        <dbReference type="SAM" id="MobiDB-lite"/>
    </source>
</evidence>
<keyword evidence="2" id="KW-0175">Coiled coil</keyword>
<keyword evidence="4" id="KW-0472">Membrane</keyword>
<dbReference type="PANTHER" id="PTHR11952">
    <property type="entry name" value="UDP- GLUCOSE PYROPHOSPHORYLASE"/>
    <property type="match status" value="1"/>
</dbReference>